<evidence type="ECO:0000256" key="2">
    <source>
        <dbReference type="SAM" id="Phobius"/>
    </source>
</evidence>
<keyword evidence="4" id="KW-1185">Reference proteome</keyword>
<keyword evidence="2" id="KW-0812">Transmembrane</keyword>
<reference evidence="3 4" key="1">
    <citation type="submission" date="2022-02" db="EMBL/GenBank/DDBJ databases">
        <title>The genome sequence of Shewanella sp. 3B26.</title>
        <authorList>
            <person name="Du J."/>
        </authorList>
    </citation>
    <scope>NUCLEOTIDE SEQUENCE [LARGE SCALE GENOMIC DNA]</scope>
    <source>
        <strain evidence="3 4">3B26</strain>
    </source>
</reference>
<comment type="caution">
    <text evidence="3">The sequence shown here is derived from an EMBL/GenBank/DDBJ whole genome shotgun (WGS) entry which is preliminary data.</text>
</comment>
<feature type="region of interest" description="Disordered" evidence="1">
    <location>
        <begin position="1"/>
        <end position="32"/>
    </location>
</feature>
<evidence type="ECO:0000313" key="4">
    <source>
        <dbReference type="Proteomes" id="UP001297581"/>
    </source>
</evidence>
<dbReference type="RefSeq" id="WP_240590377.1">
    <property type="nucleotide sequence ID" value="NZ_JAKUDL010000002.1"/>
</dbReference>
<protein>
    <submittedName>
        <fullName evidence="3">Uncharacterized protein</fullName>
    </submittedName>
</protein>
<sequence length="83" mass="8871">MTKGRRGTGRQQTAGSQQSAEAKSQRAEMCPQEAAPWRGNHWGMNGDGGFNWLGCCFHGAVSLLLAALLVAAEHADKRRTSTG</sequence>
<feature type="transmembrane region" description="Helical" evidence="2">
    <location>
        <begin position="50"/>
        <end position="72"/>
    </location>
</feature>
<dbReference type="AlphaFoldDB" id="A0AAJ1EXF0"/>
<dbReference type="EMBL" id="JAKUDL010000002">
    <property type="protein sequence ID" value="MCH4293914.1"/>
    <property type="molecule type" value="Genomic_DNA"/>
</dbReference>
<dbReference type="Proteomes" id="UP001297581">
    <property type="component" value="Unassembled WGS sequence"/>
</dbReference>
<accession>A0AAJ1EXF0</accession>
<keyword evidence="2" id="KW-1133">Transmembrane helix</keyword>
<feature type="compositionally biased region" description="Low complexity" evidence="1">
    <location>
        <begin position="9"/>
        <end position="20"/>
    </location>
</feature>
<proteinExistence type="predicted"/>
<evidence type="ECO:0000256" key="1">
    <source>
        <dbReference type="SAM" id="MobiDB-lite"/>
    </source>
</evidence>
<organism evidence="3 4">
    <name type="scientific">Shewanella zhuhaiensis</name>
    <dbReference type="NCBI Taxonomy" id="2919576"/>
    <lineage>
        <taxon>Bacteria</taxon>
        <taxon>Pseudomonadati</taxon>
        <taxon>Pseudomonadota</taxon>
        <taxon>Gammaproteobacteria</taxon>
        <taxon>Alteromonadales</taxon>
        <taxon>Shewanellaceae</taxon>
        <taxon>Shewanella</taxon>
    </lineage>
</organism>
<keyword evidence="2" id="KW-0472">Membrane</keyword>
<evidence type="ECO:0000313" key="3">
    <source>
        <dbReference type="EMBL" id="MCH4293914.1"/>
    </source>
</evidence>
<name>A0AAJ1EXF0_9GAMM</name>
<gene>
    <name evidence="3" type="ORF">MJ923_06295</name>
</gene>